<comment type="caution">
    <text evidence="1">The sequence shown here is derived from an EMBL/GenBank/DDBJ whole genome shotgun (WGS) entry which is preliminary data.</text>
</comment>
<name>A0A077M684_9MICO</name>
<organism evidence="1 2">
    <name type="scientific">Nostocoides jenkinsii Ben 74</name>
    <dbReference type="NCBI Taxonomy" id="1193518"/>
    <lineage>
        <taxon>Bacteria</taxon>
        <taxon>Bacillati</taxon>
        <taxon>Actinomycetota</taxon>
        <taxon>Actinomycetes</taxon>
        <taxon>Micrococcales</taxon>
        <taxon>Intrasporangiaceae</taxon>
        <taxon>Nostocoides</taxon>
    </lineage>
</organism>
<reference evidence="1 2" key="1">
    <citation type="journal article" date="2013" name="ISME J.">
        <title>A metabolic model for members of the genus Tetrasphaera involved in enhanced biological phosphorus removal.</title>
        <authorList>
            <person name="Kristiansen R."/>
            <person name="Nguyen H.T.T."/>
            <person name="Saunders A.M."/>
            <person name="Nielsen J.L."/>
            <person name="Wimmer R."/>
            <person name="Le V.Q."/>
            <person name="McIlroy S.J."/>
            <person name="Petrovski S."/>
            <person name="Seviour R.J."/>
            <person name="Calteau A."/>
            <person name="Nielsen K.L."/>
            <person name="Nielsen P.H."/>
        </authorList>
    </citation>
    <scope>NUCLEOTIDE SEQUENCE [LARGE SCALE GENOMIC DNA]</scope>
    <source>
        <strain evidence="1 2">Ben 74</strain>
    </source>
</reference>
<dbReference type="STRING" id="1193518.BN13_10033"/>
<dbReference type="Proteomes" id="UP000035720">
    <property type="component" value="Unassembled WGS sequence"/>
</dbReference>
<proteinExistence type="predicted"/>
<protein>
    <recommendedName>
        <fullName evidence="3">Luciferase-like domain-containing protein</fullName>
    </recommendedName>
</protein>
<dbReference type="EMBL" id="CAJC01000001">
    <property type="protein sequence ID" value="CCI51295.1"/>
    <property type="molecule type" value="Genomic_DNA"/>
</dbReference>
<evidence type="ECO:0000313" key="2">
    <source>
        <dbReference type="Proteomes" id="UP000035720"/>
    </source>
</evidence>
<dbReference type="RefSeq" id="WP_235433876.1">
    <property type="nucleotide sequence ID" value="NZ_HF571038.1"/>
</dbReference>
<gene>
    <name evidence="1" type="ORF">BN13_10033</name>
</gene>
<evidence type="ECO:0000313" key="1">
    <source>
        <dbReference type="EMBL" id="CCI51295.1"/>
    </source>
</evidence>
<evidence type="ECO:0008006" key="3">
    <source>
        <dbReference type="Google" id="ProtNLM"/>
    </source>
</evidence>
<dbReference type="AlphaFoldDB" id="A0A077M684"/>
<sequence>MAAIPVSLIEKIALVGPKEKIRDDLAAWRESPVTTLLVDGTPETLRAIADVWE</sequence>
<keyword evidence="2" id="KW-1185">Reference proteome</keyword>
<accession>A0A077M684</accession>